<keyword evidence="3" id="KW-0862">Zinc</keyword>
<protein>
    <recommendedName>
        <fullName evidence="7">Mothers against decapentaplegic homolog</fullName>
        <shortName evidence="7">MAD homolog</shortName>
        <shortName evidence="7">Mothers against DPP homolog</shortName>
    </recommendedName>
    <alternativeName>
        <fullName evidence="7">SMAD family member</fullName>
    </alternativeName>
</protein>
<dbReference type="CDD" id="cd10489">
    <property type="entry name" value="MH1_SMAD_6_7"/>
    <property type="match status" value="1"/>
</dbReference>
<keyword evidence="7" id="KW-0963">Cytoplasm</keyword>
<organism evidence="10 11">
    <name type="scientific">Patella caerulea</name>
    <name type="common">Rayed Mediterranean limpet</name>
    <dbReference type="NCBI Taxonomy" id="87958"/>
    <lineage>
        <taxon>Eukaryota</taxon>
        <taxon>Metazoa</taxon>
        <taxon>Spiralia</taxon>
        <taxon>Lophotrochozoa</taxon>
        <taxon>Mollusca</taxon>
        <taxon>Gastropoda</taxon>
        <taxon>Patellogastropoda</taxon>
        <taxon>Patelloidea</taxon>
        <taxon>Patellidae</taxon>
        <taxon>Patella</taxon>
    </lineage>
</organism>
<sequence length="353" mass="40401">MFRSKRNALVKRLWKHRVTKNEGDSPSETAEDLEIKSVAQSMLKRLEEKQLQLLVQSVESKGGETTDCVLLPKGDLKLGRRMVAPHILCCQIWRWPDISENVELKRLLCCSSVNDQSHICCNPYHWSILIKPDVQMPAHCQLDTERVKINTDRLMGEQESTETGLTPTAHRQYLTDTSSTAPRGPHWCSIAYWELRQRVGRLYPVFNPTINVFQLLPRGDGMSLEILQTDANLESVRRTREKIGIGIILSKETDGVWAYNRSQFPIFVNSPTLDDPDSRTLVVRKILPGYSIKIYDFDLAKLLENTRDPALLDGPYDPCSIRISFAKGWGPCYSRQFVTSCPCWLEILLNINR</sequence>
<dbReference type="GO" id="GO:0060395">
    <property type="term" value="P:SMAD protein signal transduction"/>
    <property type="evidence" value="ECO:0007669"/>
    <property type="project" value="TreeGrafter"/>
</dbReference>
<keyword evidence="2" id="KW-0479">Metal-binding</keyword>
<dbReference type="SMART" id="SM00523">
    <property type="entry name" value="DWA"/>
    <property type="match status" value="1"/>
</dbReference>
<dbReference type="InterPro" id="IPR013790">
    <property type="entry name" value="Dwarfin"/>
</dbReference>
<dbReference type="InterPro" id="IPR013019">
    <property type="entry name" value="MAD_homology_MH1"/>
</dbReference>
<name>A0AAN8JYC5_PATCE</name>
<dbReference type="SMART" id="SM00524">
    <property type="entry name" value="DWB"/>
    <property type="match status" value="1"/>
</dbReference>
<dbReference type="GO" id="GO:0005737">
    <property type="term" value="C:cytoplasm"/>
    <property type="evidence" value="ECO:0007669"/>
    <property type="project" value="UniProtKB-SubCell"/>
</dbReference>
<dbReference type="InterPro" id="IPR001132">
    <property type="entry name" value="SMAD_dom_Dwarfin-type"/>
</dbReference>
<dbReference type="Gene3D" id="2.60.200.10">
    <property type="match status" value="1"/>
</dbReference>
<comment type="subcellular location">
    <subcellularLocation>
        <location evidence="7">Cytoplasm</location>
    </subcellularLocation>
    <subcellularLocation>
        <location evidence="7">Nucleus</location>
    </subcellularLocation>
</comment>
<evidence type="ECO:0000256" key="2">
    <source>
        <dbReference type="ARBA" id="ARBA00022723"/>
    </source>
</evidence>
<evidence type="ECO:0000259" key="9">
    <source>
        <dbReference type="PROSITE" id="PS51076"/>
    </source>
</evidence>
<comment type="caution">
    <text evidence="10">The sequence shown here is derived from an EMBL/GenBank/DDBJ whole genome shotgun (WGS) entry which is preliminary data.</text>
</comment>
<evidence type="ECO:0000313" key="10">
    <source>
        <dbReference type="EMBL" id="KAK6184822.1"/>
    </source>
</evidence>
<dbReference type="SUPFAM" id="SSF56366">
    <property type="entry name" value="SMAD MH1 domain"/>
    <property type="match status" value="1"/>
</dbReference>
<evidence type="ECO:0000259" key="8">
    <source>
        <dbReference type="PROSITE" id="PS51075"/>
    </source>
</evidence>
<dbReference type="Pfam" id="PF03166">
    <property type="entry name" value="MH2"/>
    <property type="match status" value="1"/>
</dbReference>
<evidence type="ECO:0000313" key="11">
    <source>
        <dbReference type="Proteomes" id="UP001347796"/>
    </source>
</evidence>
<dbReference type="Pfam" id="PF03165">
    <property type="entry name" value="MH1"/>
    <property type="match status" value="1"/>
</dbReference>
<dbReference type="AlphaFoldDB" id="A0AAN8JYC5"/>
<feature type="domain" description="MH1" evidence="8">
    <location>
        <begin position="8"/>
        <end position="135"/>
    </location>
</feature>
<evidence type="ECO:0000256" key="1">
    <source>
        <dbReference type="ARBA" id="ARBA00005545"/>
    </source>
</evidence>
<dbReference type="InterPro" id="IPR008984">
    <property type="entry name" value="SMAD_FHA_dom_sf"/>
</dbReference>
<dbReference type="InterPro" id="IPR017855">
    <property type="entry name" value="SMAD-like_dom_sf"/>
</dbReference>
<dbReference type="GO" id="GO:0009653">
    <property type="term" value="P:anatomical structure morphogenesis"/>
    <property type="evidence" value="ECO:0007669"/>
    <property type="project" value="TreeGrafter"/>
</dbReference>
<dbReference type="Gene3D" id="3.90.520.10">
    <property type="entry name" value="SMAD MH1 domain"/>
    <property type="match status" value="1"/>
</dbReference>
<keyword evidence="11" id="KW-1185">Reference proteome</keyword>
<dbReference type="PANTHER" id="PTHR13703:SF54">
    <property type="entry name" value="MOTHERS AGAINST DECAPENTAPLEGIC HOMOLOG"/>
    <property type="match status" value="1"/>
</dbReference>
<dbReference type="GO" id="GO:0006357">
    <property type="term" value="P:regulation of transcription by RNA polymerase II"/>
    <property type="evidence" value="ECO:0007669"/>
    <property type="project" value="TreeGrafter"/>
</dbReference>
<proteinExistence type="inferred from homology"/>
<accession>A0AAN8JYC5</accession>
<dbReference type="PANTHER" id="PTHR13703">
    <property type="entry name" value="SMAD"/>
    <property type="match status" value="1"/>
</dbReference>
<feature type="domain" description="MH2" evidence="9">
    <location>
        <begin position="187"/>
        <end position="353"/>
    </location>
</feature>
<dbReference type="InterPro" id="IPR036578">
    <property type="entry name" value="SMAD_MH1_sf"/>
</dbReference>
<dbReference type="PROSITE" id="PS51075">
    <property type="entry name" value="MH1"/>
    <property type="match status" value="1"/>
</dbReference>
<dbReference type="PROSITE" id="PS51076">
    <property type="entry name" value="MH2"/>
    <property type="match status" value="1"/>
</dbReference>
<comment type="similarity">
    <text evidence="1 7">Belongs to the dwarfin/SMAD family.</text>
</comment>
<keyword evidence="6 7" id="KW-0539">Nucleus</keyword>
<keyword evidence="4 7" id="KW-0805">Transcription regulation</keyword>
<reference evidence="10 11" key="1">
    <citation type="submission" date="2024-01" db="EMBL/GenBank/DDBJ databases">
        <title>The genome of the rayed Mediterranean limpet Patella caerulea (Linnaeus, 1758).</title>
        <authorList>
            <person name="Anh-Thu Weber A."/>
            <person name="Halstead-Nussloch G."/>
        </authorList>
    </citation>
    <scope>NUCLEOTIDE SEQUENCE [LARGE SCALE GENOMIC DNA]</scope>
    <source>
        <strain evidence="10">AATW-2023a</strain>
        <tissue evidence="10">Whole specimen</tissue>
    </source>
</reference>
<gene>
    <name evidence="10" type="ORF">SNE40_007197</name>
</gene>
<dbReference type="EMBL" id="JAZGQO010000006">
    <property type="protein sequence ID" value="KAK6184822.1"/>
    <property type="molecule type" value="Genomic_DNA"/>
</dbReference>
<keyword evidence="5 7" id="KW-0804">Transcription</keyword>
<dbReference type="GO" id="GO:0046872">
    <property type="term" value="F:metal ion binding"/>
    <property type="evidence" value="ECO:0007669"/>
    <property type="project" value="UniProtKB-KW"/>
</dbReference>
<dbReference type="GO" id="GO:0030154">
    <property type="term" value="P:cell differentiation"/>
    <property type="evidence" value="ECO:0007669"/>
    <property type="project" value="TreeGrafter"/>
</dbReference>
<dbReference type="GO" id="GO:0140416">
    <property type="term" value="F:transcription regulator inhibitor activity"/>
    <property type="evidence" value="ECO:0007669"/>
    <property type="project" value="TreeGrafter"/>
</dbReference>
<evidence type="ECO:0000256" key="6">
    <source>
        <dbReference type="ARBA" id="ARBA00023242"/>
    </source>
</evidence>
<evidence type="ECO:0000256" key="7">
    <source>
        <dbReference type="RuleBase" id="RU361195"/>
    </source>
</evidence>
<evidence type="ECO:0000256" key="4">
    <source>
        <dbReference type="ARBA" id="ARBA00023015"/>
    </source>
</evidence>
<dbReference type="FunFam" id="2.60.200.10:FF:000004">
    <property type="entry name" value="Mothers against decapentaplegic homolog"/>
    <property type="match status" value="1"/>
</dbReference>
<dbReference type="Proteomes" id="UP001347796">
    <property type="component" value="Unassembled WGS sequence"/>
</dbReference>
<evidence type="ECO:0000256" key="5">
    <source>
        <dbReference type="ARBA" id="ARBA00023163"/>
    </source>
</evidence>
<dbReference type="GO" id="GO:0071144">
    <property type="term" value="C:heteromeric SMAD protein complex"/>
    <property type="evidence" value="ECO:0007669"/>
    <property type="project" value="TreeGrafter"/>
</dbReference>
<evidence type="ECO:0000256" key="3">
    <source>
        <dbReference type="ARBA" id="ARBA00022833"/>
    </source>
</evidence>
<dbReference type="SUPFAM" id="SSF49879">
    <property type="entry name" value="SMAD/FHA domain"/>
    <property type="match status" value="1"/>
</dbReference>
<dbReference type="InterPro" id="IPR003619">
    <property type="entry name" value="MAD_homology1_Dwarfin-type"/>
</dbReference>
<dbReference type="GO" id="GO:0070411">
    <property type="term" value="F:I-SMAD binding"/>
    <property type="evidence" value="ECO:0007669"/>
    <property type="project" value="TreeGrafter"/>
</dbReference>